<keyword evidence="1" id="KW-1133">Transmembrane helix</keyword>
<feature type="transmembrane region" description="Helical" evidence="1">
    <location>
        <begin position="69"/>
        <end position="88"/>
    </location>
</feature>
<sequence>MLSVCHEDIPMLDYANNTMELPASSIQDTDNESLLRSRGSSYHPTPANTVDEAQKSAQRRISWHKKPTYMVLFAVLGLTLEVTHHVYYSSLNGNEAITNFQKQFAVTLGNLIAFAVVSSFLAATCAAYPQYLWMSVRKKASTLRTLDKITMSLAAILPPGTLIIVNGLLAKTSNVSMPLIDWSVVKAFQEDDVSTTYTPGTVVINIGSKSAESSDIVPIGGPAPNSSYSLNIIGPYVQCGLPNHSEQIYFDQYVIIKSLAQSNIFTSTSWMTHYQNATTLSDSLVSPWPSMIYSYLSAFDPWMHPGKDGLGWLEASLRQ</sequence>
<keyword evidence="3" id="KW-1185">Reference proteome</keyword>
<protein>
    <submittedName>
        <fullName evidence="2">Uncharacterized protein</fullName>
    </submittedName>
</protein>
<accession>A0A395IX46</accession>
<dbReference type="Proteomes" id="UP000249056">
    <property type="component" value="Unassembled WGS sequence"/>
</dbReference>
<dbReference type="EMBL" id="QKRW01000012">
    <property type="protein sequence ID" value="RAL64850.1"/>
    <property type="molecule type" value="Genomic_DNA"/>
</dbReference>
<dbReference type="OrthoDB" id="5322539at2759"/>
<proteinExistence type="predicted"/>
<feature type="transmembrane region" description="Helical" evidence="1">
    <location>
        <begin position="149"/>
        <end position="169"/>
    </location>
</feature>
<keyword evidence="1" id="KW-0812">Transmembrane</keyword>
<feature type="transmembrane region" description="Helical" evidence="1">
    <location>
        <begin position="108"/>
        <end position="128"/>
    </location>
</feature>
<evidence type="ECO:0000256" key="1">
    <source>
        <dbReference type="SAM" id="Phobius"/>
    </source>
</evidence>
<evidence type="ECO:0000313" key="3">
    <source>
        <dbReference type="Proteomes" id="UP000249056"/>
    </source>
</evidence>
<dbReference type="AlphaFoldDB" id="A0A395IX46"/>
<organism evidence="2 3">
    <name type="scientific">Monilinia fructigena</name>
    <dbReference type="NCBI Taxonomy" id="38457"/>
    <lineage>
        <taxon>Eukaryota</taxon>
        <taxon>Fungi</taxon>
        <taxon>Dikarya</taxon>
        <taxon>Ascomycota</taxon>
        <taxon>Pezizomycotina</taxon>
        <taxon>Leotiomycetes</taxon>
        <taxon>Helotiales</taxon>
        <taxon>Sclerotiniaceae</taxon>
        <taxon>Monilinia</taxon>
    </lineage>
</organism>
<gene>
    <name evidence="2" type="ORF">DID88_001446</name>
</gene>
<keyword evidence="1" id="KW-0472">Membrane</keyword>
<evidence type="ECO:0000313" key="2">
    <source>
        <dbReference type="EMBL" id="RAL64850.1"/>
    </source>
</evidence>
<reference evidence="2 3" key="1">
    <citation type="submission" date="2018-06" db="EMBL/GenBank/DDBJ databases">
        <title>Genome Sequence of the Brown Rot Fungal Pathogen Monilinia fructigena.</title>
        <authorList>
            <person name="Landi L."/>
            <person name="De Miccolis Angelini R.M."/>
            <person name="Pollastro S."/>
            <person name="Abate D."/>
            <person name="Faretra F."/>
            <person name="Romanazzi G."/>
        </authorList>
    </citation>
    <scope>NUCLEOTIDE SEQUENCE [LARGE SCALE GENOMIC DNA]</scope>
    <source>
        <strain evidence="2 3">Mfrg269</strain>
    </source>
</reference>
<name>A0A395IX46_9HELO</name>
<comment type="caution">
    <text evidence="2">The sequence shown here is derived from an EMBL/GenBank/DDBJ whole genome shotgun (WGS) entry which is preliminary data.</text>
</comment>